<dbReference type="AlphaFoldDB" id="A0A8E2WH78"/>
<gene>
    <name evidence="1" type="ORF">C8D77_102499</name>
</gene>
<accession>A0A8E2WH78</accession>
<dbReference type="InterPro" id="IPR008840">
    <property type="entry name" value="Sipho_Gp157"/>
</dbReference>
<proteinExistence type="predicted"/>
<protein>
    <submittedName>
        <fullName evidence="1">Viral Gp157 protein</fullName>
    </submittedName>
</protein>
<evidence type="ECO:0000313" key="2">
    <source>
        <dbReference type="Proteomes" id="UP000245631"/>
    </source>
</evidence>
<organism evidence="1 2">
    <name type="scientific">Rhizobium loti</name>
    <name type="common">Mesorhizobium loti</name>
    <dbReference type="NCBI Taxonomy" id="381"/>
    <lineage>
        <taxon>Bacteria</taxon>
        <taxon>Pseudomonadati</taxon>
        <taxon>Pseudomonadota</taxon>
        <taxon>Alphaproteobacteria</taxon>
        <taxon>Hyphomicrobiales</taxon>
        <taxon>Phyllobacteriaceae</taxon>
        <taxon>Mesorhizobium</taxon>
    </lineage>
</organism>
<evidence type="ECO:0000313" key="1">
    <source>
        <dbReference type="EMBL" id="PWJ92724.1"/>
    </source>
</evidence>
<sequence length="194" mass="22127">MNELHRLDANQIRSQISYLREICGDDDEDLLTDMIDAESNVDRFIGKMIEIIQTDQADCEGLKNYLRKLGDRKKRLEDRTTRLRTLLASVITELPGRVYRHPLAHVRAFDVDPRVIVTDESVIPSSFWVAQDPKLNETAIRKHLLERQALIDLLKECHTSGARRARLAQIDREFPDIAGASLGNGEISIRIRGA</sequence>
<name>A0A8E2WH78_RHILI</name>
<dbReference type="GeneID" id="61051538"/>
<dbReference type="EMBL" id="QGGH01000002">
    <property type="protein sequence ID" value="PWJ92724.1"/>
    <property type="molecule type" value="Genomic_DNA"/>
</dbReference>
<reference evidence="1 2" key="1">
    <citation type="submission" date="2018-05" db="EMBL/GenBank/DDBJ databases">
        <title>Genomic Encyclopedia of Type Strains, Phase IV (KMG-IV): sequencing the most valuable type-strain genomes for metagenomic binning, comparative biology and taxonomic classification.</title>
        <authorList>
            <person name="Goeker M."/>
        </authorList>
    </citation>
    <scope>NUCLEOTIDE SEQUENCE [LARGE SCALE GENOMIC DNA]</scope>
    <source>
        <strain evidence="1 2">DSM 2626</strain>
    </source>
</reference>
<dbReference type="Proteomes" id="UP000245631">
    <property type="component" value="Unassembled WGS sequence"/>
</dbReference>
<dbReference type="RefSeq" id="WP_109662333.1">
    <property type="nucleotide sequence ID" value="NZ_QGGH01000002.1"/>
</dbReference>
<dbReference type="Pfam" id="PF05565">
    <property type="entry name" value="Sipho_Gp157"/>
    <property type="match status" value="1"/>
</dbReference>
<comment type="caution">
    <text evidence="1">The sequence shown here is derived from an EMBL/GenBank/DDBJ whole genome shotgun (WGS) entry which is preliminary data.</text>
</comment>